<dbReference type="InterPro" id="IPR051599">
    <property type="entry name" value="Cell_Envelope_Assoc"/>
</dbReference>
<dbReference type="OrthoDB" id="7269512at2"/>
<evidence type="ECO:0000259" key="1">
    <source>
        <dbReference type="Pfam" id="PF02698"/>
    </source>
</evidence>
<dbReference type="AlphaFoldDB" id="A0A511X9Z4"/>
<comment type="caution">
    <text evidence="2">The sequence shown here is derived from an EMBL/GenBank/DDBJ whole genome shotgun (WGS) entry which is preliminary data.</text>
</comment>
<dbReference type="GO" id="GO:0005886">
    <property type="term" value="C:plasma membrane"/>
    <property type="evidence" value="ECO:0007669"/>
    <property type="project" value="TreeGrafter"/>
</dbReference>
<proteinExistence type="predicted"/>
<dbReference type="Gene3D" id="3.40.50.620">
    <property type="entry name" value="HUPs"/>
    <property type="match status" value="1"/>
</dbReference>
<dbReference type="EMBL" id="BJYF01000008">
    <property type="protein sequence ID" value="GEN59787.1"/>
    <property type="molecule type" value="Genomic_DNA"/>
</dbReference>
<accession>A0A511X9Z4</accession>
<name>A0A511X9Z4_9PROT</name>
<dbReference type="GO" id="GO:0043164">
    <property type="term" value="P:Gram-negative-bacterium-type cell wall biogenesis"/>
    <property type="evidence" value="ECO:0007669"/>
    <property type="project" value="TreeGrafter"/>
</dbReference>
<dbReference type="InterPro" id="IPR003848">
    <property type="entry name" value="DUF218"/>
</dbReference>
<protein>
    <recommendedName>
        <fullName evidence="1">DUF218 domain-containing protein</fullName>
    </recommendedName>
</protein>
<gene>
    <name evidence="2" type="ORF">ANI02nite_16710</name>
</gene>
<evidence type="ECO:0000313" key="2">
    <source>
        <dbReference type="EMBL" id="GEN59787.1"/>
    </source>
</evidence>
<dbReference type="CDD" id="cd06259">
    <property type="entry name" value="YdcF-like"/>
    <property type="match status" value="1"/>
</dbReference>
<dbReference type="PANTHER" id="PTHR30336">
    <property type="entry name" value="INNER MEMBRANE PROTEIN, PROBABLE PERMEASE"/>
    <property type="match status" value="1"/>
</dbReference>
<keyword evidence="3" id="KW-1185">Reference proteome</keyword>
<dbReference type="GO" id="GO:0000270">
    <property type="term" value="P:peptidoglycan metabolic process"/>
    <property type="evidence" value="ECO:0007669"/>
    <property type="project" value="TreeGrafter"/>
</dbReference>
<dbReference type="RefSeq" id="WP_026399280.1">
    <property type="nucleotide sequence ID" value="NZ_BAPG01000120.1"/>
</dbReference>
<organism evidence="2 3">
    <name type="scientific">Acetobacter nitrogenifigens DSM 23921 = NBRC 105050</name>
    <dbReference type="NCBI Taxonomy" id="1120919"/>
    <lineage>
        <taxon>Bacteria</taxon>
        <taxon>Pseudomonadati</taxon>
        <taxon>Pseudomonadota</taxon>
        <taxon>Alphaproteobacteria</taxon>
        <taxon>Acetobacterales</taxon>
        <taxon>Acetobacteraceae</taxon>
        <taxon>Acetobacter</taxon>
    </lineage>
</organism>
<reference evidence="2 3" key="1">
    <citation type="submission" date="2019-07" db="EMBL/GenBank/DDBJ databases">
        <title>Whole genome shotgun sequence of Acetobacter nitrogenifigens NBRC 105050.</title>
        <authorList>
            <person name="Hosoyama A."/>
            <person name="Uohara A."/>
            <person name="Ohji S."/>
            <person name="Ichikawa N."/>
        </authorList>
    </citation>
    <scope>NUCLEOTIDE SEQUENCE [LARGE SCALE GENOMIC DNA]</scope>
    <source>
        <strain evidence="2 3">NBRC 105050</strain>
    </source>
</reference>
<dbReference type="Pfam" id="PF02698">
    <property type="entry name" value="DUF218"/>
    <property type="match status" value="1"/>
</dbReference>
<dbReference type="Proteomes" id="UP000321635">
    <property type="component" value="Unassembled WGS sequence"/>
</dbReference>
<dbReference type="PANTHER" id="PTHR30336:SF4">
    <property type="entry name" value="ENVELOPE BIOGENESIS FACTOR ELYC"/>
    <property type="match status" value="1"/>
</dbReference>
<evidence type="ECO:0000313" key="3">
    <source>
        <dbReference type="Proteomes" id="UP000321635"/>
    </source>
</evidence>
<feature type="domain" description="DUF218" evidence="1">
    <location>
        <begin position="4"/>
        <end position="146"/>
    </location>
</feature>
<dbReference type="InterPro" id="IPR014729">
    <property type="entry name" value="Rossmann-like_a/b/a_fold"/>
</dbReference>
<dbReference type="STRING" id="1120919.GCA_000429165_02244"/>
<sequence>MTPIIIFGAALRPDGSATETLRRRIAAAVAHGWRIGDALYVPTGGVPQSGVTEAQVMTALLLDAGIARDAILPEDRAGDTCDSVLICSDMLRELGHRGPVSIVTSDFHMMRCAAMALFAGWRITRVPATALHPRGRAWRMWVWAREFPATAWDVALVVLWRAGVMKTP</sequence>